<dbReference type="InterPro" id="IPR051673">
    <property type="entry name" value="SSDNA_exonuclease_RecJ"/>
</dbReference>
<dbReference type="Proteomes" id="UP000031599">
    <property type="component" value="Unassembled WGS sequence"/>
</dbReference>
<evidence type="ECO:0000256" key="3">
    <source>
        <dbReference type="ARBA" id="ARBA00022722"/>
    </source>
</evidence>
<sequence length="598" mass="63852">MDEHAAEHDDEADAEPRAWALGEPARVRLRGTLAAYSAAELRERAEALGVHPVVVGLMVGRGVVSLEQQRGFLAPRLRDLSLPTEMAGFAQAVELLLTARRRGWRVGMFGDYDVDGVTTTTILTTFLECLGVEIVPKVASREGGYGFGLEPAQALHEAGVDLVLTGDCGTSDHEALAWLQARDVPTIVIDHHHVPTTMPPATALINPHQAGCGFPFKGLCSAGVGFYLAAGMRSALAKAEPSSRANLPDPRAWLDLVALGTVCDMMPLVGDNRVLVRAGLEVLGQRQRPGVRELLRRARVEAEVSVDEGHLGFMLGPRLNAPGRLGSAEPSLELLRARSGAEAQALAAKVEMFNSQRRDLQERIVAEALELLAEDPKTPRRSGIVVARENWAPGIVGIAAAGIVERFARPTLVIGVDPGSGEARGSARSAGGVDVRAALEACAGLLRRFGGHKAAAGVSLDASAIPELTEQFDRACAAQLGEDAGSDPHDDHDGELALEDIDLGLIGAIESLGPFGVGFARPRYLCAGATVVGLRVLKERHLALTLRQGRHQRDAIAFRKAEFEVGRGDTVGCLFTPSRNSYRGNDRVQLIIDKIWRA</sequence>
<dbReference type="EMBL" id="JMCC02000014">
    <property type="protein sequence ID" value="KIG18172.1"/>
    <property type="molecule type" value="Genomic_DNA"/>
</dbReference>
<dbReference type="InterPro" id="IPR001667">
    <property type="entry name" value="DDH_dom"/>
</dbReference>
<keyword evidence="5 9" id="KW-0269">Exonuclease</keyword>
<dbReference type="AlphaFoldDB" id="A0A0C2DET3"/>
<dbReference type="Pfam" id="PF01368">
    <property type="entry name" value="DHH"/>
    <property type="match status" value="1"/>
</dbReference>
<dbReference type="Gene3D" id="3.10.310.30">
    <property type="match status" value="1"/>
</dbReference>
<reference evidence="9 10" key="1">
    <citation type="submission" date="2014-12" db="EMBL/GenBank/DDBJ databases">
        <title>Genome assembly of Enhygromyxa salina DSM 15201.</title>
        <authorList>
            <person name="Sharma G."/>
            <person name="Subramanian S."/>
        </authorList>
    </citation>
    <scope>NUCLEOTIDE SEQUENCE [LARGE SCALE GENOMIC DNA]</scope>
    <source>
        <strain evidence="9 10">DSM 15201</strain>
    </source>
</reference>
<evidence type="ECO:0000313" key="9">
    <source>
        <dbReference type="EMBL" id="KIG18172.1"/>
    </source>
</evidence>
<evidence type="ECO:0000259" key="7">
    <source>
        <dbReference type="Pfam" id="PF02272"/>
    </source>
</evidence>
<dbReference type="PANTHER" id="PTHR30255">
    <property type="entry name" value="SINGLE-STRANDED-DNA-SPECIFIC EXONUCLEASE RECJ"/>
    <property type="match status" value="1"/>
</dbReference>
<dbReference type="InterPro" id="IPR038763">
    <property type="entry name" value="DHH_sf"/>
</dbReference>
<dbReference type="GO" id="GO:0006310">
    <property type="term" value="P:DNA recombination"/>
    <property type="evidence" value="ECO:0007669"/>
    <property type="project" value="InterPro"/>
</dbReference>
<name>A0A0C2DET3_9BACT</name>
<dbReference type="Pfam" id="PF17768">
    <property type="entry name" value="RecJ_OB"/>
    <property type="match status" value="1"/>
</dbReference>
<dbReference type="NCBIfam" id="TIGR00644">
    <property type="entry name" value="recJ"/>
    <property type="match status" value="1"/>
</dbReference>
<keyword evidence="3" id="KW-0540">Nuclease</keyword>
<dbReference type="PANTHER" id="PTHR30255:SF2">
    <property type="entry name" value="SINGLE-STRANDED-DNA-SPECIFIC EXONUCLEASE RECJ"/>
    <property type="match status" value="1"/>
</dbReference>
<organism evidence="9 10">
    <name type="scientific">Enhygromyxa salina</name>
    <dbReference type="NCBI Taxonomy" id="215803"/>
    <lineage>
        <taxon>Bacteria</taxon>
        <taxon>Pseudomonadati</taxon>
        <taxon>Myxococcota</taxon>
        <taxon>Polyangia</taxon>
        <taxon>Nannocystales</taxon>
        <taxon>Nannocystaceae</taxon>
        <taxon>Enhygromyxa</taxon>
    </lineage>
</organism>
<dbReference type="Pfam" id="PF02272">
    <property type="entry name" value="DHHA1"/>
    <property type="match status" value="1"/>
</dbReference>
<evidence type="ECO:0000313" key="10">
    <source>
        <dbReference type="Proteomes" id="UP000031599"/>
    </source>
</evidence>
<dbReference type="GO" id="GO:0006281">
    <property type="term" value="P:DNA repair"/>
    <property type="evidence" value="ECO:0007669"/>
    <property type="project" value="InterPro"/>
</dbReference>
<evidence type="ECO:0000259" key="8">
    <source>
        <dbReference type="Pfam" id="PF17768"/>
    </source>
</evidence>
<dbReference type="InterPro" id="IPR004610">
    <property type="entry name" value="RecJ"/>
</dbReference>
<dbReference type="InterPro" id="IPR003156">
    <property type="entry name" value="DHHA1_dom"/>
</dbReference>
<feature type="domain" description="DDH" evidence="6">
    <location>
        <begin position="106"/>
        <end position="261"/>
    </location>
</feature>
<dbReference type="GO" id="GO:0003676">
    <property type="term" value="F:nucleic acid binding"/>
    <property type="evidence" value="ECO:0007669"/>
    <property type="project" value="InterPro"/>
</dbReference>
<feature type="domain" description="DHHA1" evidence="7">
    <location>
        <begin position="384"/>
        <end position="476"/>
    </location>
</feature>
<evidence type="ECO:0000256" key="5">
    <source>
        <dbReference type="ARBA" id="ARBA00022839"/>
    </source>
</evidence>
<feature type="domain" description="RecJ OB" evidence="8">
    <location>
        <begin position="493"/>
        <end position="593"/>
    </location>
</feature>
<dbReference type="InterPro" id="IPR041122">
    <property type="entry name" value="RecJ_OB"/>
</dbReference>
<protein>
    <recommendedName>
        <fullName evidence="2">Single-stranded-DNA-specific exonuclease RecJ</fullName>
    </recommendedName>
</protein>
<dbReference type="Gene3D" id="3.90.1640.30">
    <property type="match status" value="1"/>
</dbReference>
<keyword evidence="4" id="KW-0378">Hydrolase</keyword>
<gene>
    <name evidence="9" type="ORF">DB30_01676</name>
</gene>
<evidence type="ECO:0000256" key="2">
    <source>
        <dbReference type="ARBA" id="ARBA00019841"/>
    </source>
</evidence>
<comment type="similarity">
    <text evidence="1">Belongs to the RecJ family.</text>
</comment>
<evidence type="ECO:0000259" key="6">
    <source>
        <dbReference type="Pfam" id="PF01368"/>
    </source>
</evidence>
<evidence type="ECO:0000256" key="1">
    <source>
        <dbReference type="ARBA" id="ARBA00005915"/>
    </source>
</evidence>
<accession>A0A0C2DET3</accession>
<dbReference type="RefSeq" id="WP_052547249.1">
    <property type="nucleotide sequence ID" value="NZ_JMCC02000014.1"/>
</dbReference>
<dbReference type="SUPFAM" id="SSF64182">
    <property type="entry name" value="DHH phosphoesterases"/>
    <property type="match status" value="1"/>
</dbReference>
<evidence type="ECO:0000256" key="4">
    <source>
        <dbReference type="ARBA" id="ARBA00022801"/>
    </source>
</evidence>
<comment type="caution">
    <text evidence="9">The sequence shown here is derived from an EMBL/GenBank/DDBJ whole genome shotgun (WGS) entry which is preliminary data.</text>
</comment>
<proteinExistence type="inferred from homology"/>
<dbReference type="GO" id="GO:0008409">
    <property type="term" value="F:5'-3' exonuclease activity"/>
    <property type="evidence" value="ECO:0007669"/>
    <property type="project" value="InterPro"/>
</dbReference>